<dbReference type="Proteomes" id="UP001385892">
    <property type="component" value="Unassembled WGS sequence"/>
</dbReference>
<reference evidence="6 7" key="1">
    <citation type="submission" date="2024-03" db="EMBL/GenBank/DDBJ databases">
        <title>Novel species of the genus Variovorax.</title>
        <authorList>
            <person name="Liu Q."/>
            <person name="Xin Y.-H."/>
        </authorList>
    </citation>
    <scope>NUCLEOTIDE SEQUENCE [LARGE SCALE GENOMIC DNA]</scope>
    <source>
        <strain evidence="6 7">KACC 18900</strain>
    </source>
</reference>
<dbReference type="Gene3D" id="1.10.10.10">
    <property type="entry name" value="Winged helix-like DNA-binding domain superfamily/Winged helix DNA-binding domain"/>
    <property type="match status" value="1"/>
</dbReference>
<dbReference type="EMBL" id="JBBKZT010000005">
    <property type="protein sequence ID" value="MEJ8847608.1"/>
    <property type="molecule type" value="Genomic_DNA"/>
</dbReference>
<dbReference type="PANTHER" id="PTHR30136:SF24">
    <property type="entry name" value="HTH-TYPE TRANSCRIPTIONAL REPRESSOR ALLR"/>
    <property type="match status" value="1"/>
</dbReference>
<dbReference type="InterPro" id="IPR014757">
    <property type="entry name" value="Tscrpt_reg_IclR_C"/>
</dbReference>
<dbReference type="InterPro" id="IPR029016">
    <property type="entry name" value="GAF-like_dom_sf"/>
</dbReference>
<sequence>MRTNPDSTVLSASRALAILDVFTVEEPHLGLSEIGRRVKLPKATALRLLKTLASSGYVAQNERAEWRLGPATASLGARYQVSFDIRANIEPALRKLSDATGHDASFFVQEGDRRVRLVKVMFPDAQHSNARVGESMPLDQGAAGKVMLAAMGQRGELYDQIRARGFHVTVGEAKKASASIAVPVFGSRWRVVGALCIGAPVEGNVEARLAKLAPRLKRTAESLSAKLSYDDDSAIQRVTTARSTWHP</sequence>
<evidence type="ECO:0000313" key="6">
    <source>
        <dbReference type="EMBL" id="MEJ8847608.1"/>
    </source>
</evidence>
<gene>
    <name evidence="6" type="ORF">WKW82_13195</name>
</gene>
<evidence type="ECO:0000313" key="7">
    <source>
        <dbReference type="Proteomes" id="UP001385892"/>
    </source>
</evidence>
<keyword evidence="7" id="KW-1185">Reference proteome</keyword>
<dbReference type="RefSeq" id="WP_340342733.1">
    <property type="nucleotide sequence ID" value="NZ_JBBKZT010000005.1"/>
</dbReference>
<keyword evidence="2" id="KW-0238">DNA-binding</keyword>
<dbReference type="Pfam" id="PF01614">
    <property type="entry name" value="IclR_C"/>
    <property type="match status" value="2"/>
</dbReference>
<dbReference type="InterPro" id="IPR036388">
    <property type="entry name" value="WH-like_DNA-bd_sf"/>
</dbReference>
<evidence type="ECO:0000256" key="2">
    <source>
        <dbReference type="ARBA" id="ARBA00023125"/>
    </source>
</evidence>
<keyword evidence="3" id="KW-0804">Transcription</keyword>
<comment type="caution">
    <text evidence="6">The sequence shown here is derived from an EMBL/GenBank/DDBJ whole genome shotgun (WGS) entry which is preliminary data.</text>
</comment>
<dbReference type="PROSITE" id="PS51077">
    <property type="entry name" value="HTH_ICLR"/>
    <property type="match status" value="1"/>
</dbReference>
<evidence type="ECO:0000259" key="5">
    <source>
        <dbReference type="PROSITE" id="PS51078"/>
    </source>
</evidence>
<name>A0ABU8WJA0_9BURK</name>
<organism evidence="6 7">
    <name type="scientific">Variovorax rhizosphaerae</name>
    <dbReference type="NCBI Taxonomy" id="1836200"/>
    <lineage>
        <taxon>Bacteria</taxon>
        <taxon>Pseudomonadati</taxon>
        <taxon>Pseudomonadota</taxon>
        <taxon>Betaproteobacteria</taxon>
        <taxon>Burkholderiales</taxon>
        <taxon>Comamonadaceae</taxon>
        <taxon>Variovorax</taxon>
    </lineage>
</organism>
<dbReference type="SUPFAM" id="SSF55781">
    <property type="entry name" value="GAF domain-like"/>
    <property type="match status" value="1"/>
</dbReference>
<dbReference type="PROSITE" id="PS51078">
    <property type="entry name" value="ICLR_ED"/>
    <property type="match status" value="1"/>
</dbReference>
<evidence type="ECO:0000256" key="3">
    <source>
        <dbReference type="ARBA" id="ARBA00023163"/>
    </source>
</evidence>
<dbReference type="InterPro" id="IPR036390">
    <property type="entry name" value="WH_DNA-bd_sf"/>
</dbReference>
<feature type="domain" description="IclR-ED" evidence="5">
    <location>
        <begin position="71"/>
        <end position="229"/>
    </location>
</feature>
<dbReference type="Gene3D" id="3.30.450.40">
    <property type="match status" value="2"/>
</dbReference>
<keyword evidence="1" id="KW-0805">Transcription regulation</keyword>
<dbReference type="SUPFAM" id="SSF46785">
    <property type="entry name" value="Winged helix' DNA-binding domain"/>
    <property type="match status" value="1"/>
</dbReference>
<protein>
    <submittedName>
        <fullName evidence="6">IclR family transcriptional regulator</fullName>
    </submittedName>
</protein>
<evidence type="ECO:0000259" key="4">
    <source>
        <dbReference type="PROSITE" id="PS51077"/>
    </source>
</evidence>
<dbReference type="SMART" id="SM00346">
    <property type="entry name" value="HTH_ICLR"/>
    <property type="match status" value="1"/>
</dbReference>
<feature type="domain" description="HTH iclR-type" evidence="4">
    <location>
        <begin position="9"/>
        <end position="70"/>
    </location>
</feature>
<dbReference type="PANTHER" id="PTHR30136">
    <property type="entry name" value="HELIX-TURN-HELIX TRANSCRIPTIONAL REGULATOR, ICLR FAMILY"/>
    <property type="match status" value="1"/>
</dbReference>
<evidence type="ECO:0000256" key="1">
    <source>
        <dbReference type="ARBA" id="ARBA00023015"/>
    </source>
</evidence>
<proteinExistence type="predicted"/>
<accession>A0ABU8WJA0</accession>
<dbReference type="Pfam" id="PF09339">
    <property type="entry name" value="HTH_IclR"/>
    <property type="match status" value="1"/>
</dbReference>
<dbReference type="InterPro" id="IPR050707">
    <property type="entry name" value="HTH_MetabolicPath_Reg"/>
</dbReference>
<dbReference type="InterPro" id="IPR005471">
    <property type="entry name" value="Tscrpt_reg_IclR_N"/>
</dbReference>